<evidence type="ECO:0000256" key="8">
    <source>
        <dbReference type="ARBA" id="ARBA00023128"/>
    </source>
</evidence>
<dbReference type="GeneID" id="81623852"/>
<evidence type="ECO:0000256" key="5">
    <source>
        <dbReference type="ARBA" id="ARBA00022801"/>
    </source>
</evidence>
<evidence type="ECO:0000259" key="13">
    <source>
        <dbReference type="PROSITE" id="PS51718"/>
    </source>
</evidence>
<dbReference type="PANTHER" id="PTHR10465">
    <property type="entry name" value="TRANSMEMBRANE GTPASE FZO1"/>
    <property type="match status" value="1"/>
</dbReference>
<keyword evidence="10" id="KW-0472">Membrane</keyword>
<keyword evidence="2" id="KW-0812">Transmembrane</keyword>
<comment type="subcellular location">
    <subcellularLocation>
        <location evidence="1">Mitochondrion outer membrane</location>
        <topology evidence="1">Multi-pass membrane protein</topology>
    </subcellularLocation>
</comment>
<gene>
    <name evidence="14" type="ORF">N7539_004001</name>
</gene>
<feature type="domain" description="Dynamin-type G" evidence="13">
    <location>
        <begin position="310"/>
        <end position="620"/>
    </location>
</feature>
<keyword evidence="7" id="KW-0175">Coiled coil</keyword>
<evidence type="ECO:0000256" key="1">
    <source>
        <dbReference type="ARBA" id="ARBA00004374"/>
    </source>
</evidence>
<keyword evidence="8" id="KW-0496">Mitochondrion</keyword>
<dbReference type="EMBL" id="JAPWDQ010000004">
    <property type="protein sequence ID" value="KAJ5489111.1"/>
    <property type="molecule type" value="Genomic_DNA"/>
</dbReference>
<dbReference type="PROSITE" id="PS51718">
    <property type="entry name" value="G_DYNAMIN_2"/>
    <property type="match status" value="1"/>
</dbReference>
<dbReference type="SUPFAM" id="SSF52540">
    <property type="entry name" value="P-loop containing nucleoside triphosphate hydrolases"/>
    <property type="match status" value="1"/>
</dbReference>
<evidence type="ECO:0000256" key="7">
    <source>
        <dbReference type="ARBA" id="ARBA00023054"/>
    </source>
</evidence>
<dbReference type="GO" id="GO:0051646">
    <property type="term" value="P:mitochondrion localization"/>
    <property type="evidence" value="ECO:0007669"/>
    <property type="project" value="TreeGrafter"/>
</dbReference>
<feature type="compositionally biased region" description="Gly residues" evidence="12">
    <location>
        <begin position="541"/>
        <end position="554"/>
    </location>
</feature>
<dbReference type="GO" id="GO:0008053">
    <property type="term" value="P:mitochondrial fusion"/>
    <property type="evidence" value="ECO:0007669"/>
    <property type="project" value="TreeGrafter"/>
</dbReference>
<reference evidence="14" key="1">
    <citation type="submission" date="2022-12" db="EMBL/GenBank/DDBJ databases">
        <authorList>
            <person name="Petersen C."/>
        </authorList>
    </citation>
    <scope>NUCLEOTIDE SEQUENCE</scope>
    <source>
        <strain evidence="14">IBT 30728</strain>
    </source>
</reference>
<keyword evidence="5" id="KW-0378">Hydrolase</keyword>
<dbReference type="RefSeq" id="XP_056791144.1">
    <property type="nucleotide sequence ID" value="XM_056933603.1"/>
</dbReference>
<accession>A0A9W9XD47</accession>
<keyword evidence="3" id="KW-0547">Nucleotide-binding</keyword>
<evidence type="ECO:0000256" key="4">
    <source>
        <dbReference type="ARBA" id="ARBA00022787"/>
    </source>
</evidence>
<feature type="compositionally biased region" description="Basic and acidic residues" evidence="12">
    <location>
        <begin position="564"/>
        <end position="575"/>
    </location>
</feature>
<evidence type="ECO:0000313" key="14">
    <source>
        <dbReference type="EMBL" id="KAJ5489111.1"/>
    </source>
</evidence>
<keyword evidence="6" id="KW-1133">Transmembrane helix</keyword>
<dbReference type="InterPro" id="IPR045063">
    <property type="entry name" value="Dynamin_N"/>
</dbReference>
<keyword evidence="9" id="KW-0342">GTP-binding</keyword>
<keyword evidence="15" id="KW-1185">Reference proteome</keyword>
<dbReference type="Gene3D" id="3.40.50.300">
    <property type="entry name" value="P-loop containing nucleotide triphosphate hydrolases"/>
    <property type="match status" value="1"/>
</dbReference>
<comment type="caution">
    <text evidence="14">The sequence shown here is derived from an EMBL/GenBank/DDBJ whole genome shotgun (WGS) entry which is preliminary data.</text>
</comment>
<keyword evidence="4" id="KW-1000">Mitochondrion outer membrane</keyword>
<evidence type="ECO:0000256" key="3">
    <source>
        <dbReference type="ARBA" id="ARBA00022741"/>
    </source>
</evidence>
<dbReference type="GO" id="GO:0005525">
    <property type="term" value="F:GTP binding"/>
    <property type="evidence" value="ECO:0007669"/>
    <property type="project" value="UniProtKB-KW"/>
</dbReference>
<comment type="catalytic activity">
    <reaction evidence="11">
        <text>GTP + H2O = GDP + phosphate + H(+)</text>
        <dbReference type="Rhea" id="RHEA:19669"/>
        <dbReference type="ChEBI" id="CHEBI:15377"/>
        <dbReference type="ChEBI" id="CHEBI:15378"/>
        <dbReference type="ChEBI" id="CHEBI:37565"/>
        <dbReference type="ChEBI" id="CHEBI:43474"/>
        <dbReference type="ChEBI" id="CHEBI:58189"/>
    </reaction>
</comment>
<dbReference type="InterPro" id="IPR030381">
    <property type="entry name" value="G_DYNAMIN_dom"/>
</dbReference>
<evidence type="ECO:0000256" key="2">
    <source>
        <dbReference type="ARBA" id="ARBA00022692"/>
    </source>
</evidence>
<dbReference type="PANTHER" id="PTHR10465:SF0">
    <property type="entry name" value="SARCALUMENIN"/>
    <property type="match status" value="1"/>
</dbReference>
<evidence type="ECO:0000256" key="12">
    <source>
        <dbReference type="SAM" id="MobiDB-lite"/>
    </source>
</evidence>
<name>A0A9W9XD47_9EURO</name>
<dbReference type="AlphaFoldDB" id="A0A9W9XD47"/>
<dbReference type="GO" id="GO:0005741">
    <property type="term" value="C:mitochondrial outer membrane"/>
    <property type="evidence" value="ECO:0007669"/>
    <property type="project" value="UniProtKB-SubCell"/>
</dbReference>
<proteinExistence type="predicted"/>
<evidence type="ECO:0000313" key="15">
    <source>
        <dbReference type="Proteomes" id="UP001148312"/>
    </source>
</evidence>
<dbReference type="InterPro" id="IPR027417">
    <property type="entry name" value="P-loop_NTPase"/>
</dbReference>
<protein>
    <recommendedName>
        <fullName evidence="13">Dynamin-type G domain-containing protein</fullName>
    </recommendedName>
</protein>
<dbReference type="FunFam" id="3.40.50.300:FF:000638">
    <property type="entry name" value="Transmembrane GTPase Fzo1, putative"/>
    <property type="match status" value="1"/>
</dbReference>
<evidence type="ECO:0000256" key="10">
    <source>
        <dbReference type="ARBA" id="ARBA00023136"/>
    </source>
</evidence>
<dbReference type="InterPro" id="IPR027094">
    <property type="entry name" value="Mitofusin_fam"/>
</dbReference>
<feature type="region of interest" description="Disordered" evidence="12">
    <location>
        <begin position="534"/>
        <end position="575"/>
    </location>
</feature>
<evidence type="ECO:0000256" key="11">
    <source>
        <dbReference type="ARBA" id="ARBA00048548"/>
    </source>
</evidence>
<feature type="region of interest" description="Disordered" evidence="12">
    <location>
        <begin position="36"/>
        <end position="76"/>
    </location>
</feature>
<dbReference type="CDD" id="cd00882">
    <property type="entry name" value="Ras_like_GTPase"/>
    <property type="match status" value="1"/>
</dbReference>
<evidence type="ECO:0000256" key="6">
    <source>
        <dbReference type="ARBA" id="ARBA00022989"/>
    </source>
</evidence>
<dbReference type="Proteomes" id="UP001148312">
    <property type="component" value="Unassembled WGS sequence"/>
</dbReference>
<reference evidence="14" key="2">
    <citation type="journal article" date="2023" name="IMA Fungus">
        <title>Comparative genomic study of the Penicillium genus elucidates a diverse pangenome and 15 lateral gene transfer events.</title>
        <authorList>
            <person name="Petersen C."/>
            <person name="Sorensen T."/>
            <person name="Nielsen M.R."/>
            <person name="Sondergaard T.E."/>
            <person name="Sorensen J.L."/>
            <person name="Fitzpatrick D.A."/>
            <person name="Frisvad J.C."/>
            <person name="Nielsen K.L."/>
        </authorList>
    </citation>
    <scope>NUCLEOTIDE SEQUENCE</scope>
    <source>
        <strain evidence="14">IBT 30728</strain>
    </source>
</reference>
<organism evidence="14 15">
    <name type="scientific">Penicillium diatomitis</name>
    <dbReference type="NCBI Taxonomy" id="2819901"/>
    <lineage>
        <taxon>Eukaryota</taxon>
        <taxon>Fungi</taxon>
        <taxon>Dikarya</taxon>
        <taxon>Ascomycota</taxon>
        <taxon>Pezizomycotina</taxon>
        <taxon>Eurotiomycetes</taxon>
        <taxon>Eurotiomycetidae</taxon>
        <taxon>Eurotiales</taxon>
        <taxon>Aspergillaceae</taxon>
        <taxon>Penicillium</taxon>
    </lineage>
</organism>
<evidence type="ECO:0000256" key="9">
    <source>
        <dbReference type="ARBA" id="ARBA00023134"/>
    </source>
</evidence>
<dbReference type="GO" id="GO:0003924">
    <property type="term" value="F:GTPase activity"/>
    <property type="evidence" value="ECO:0007669"/>
    <property type="project" value="InterPro"/>
</dbReference>
<dbReference type="Pfam" id="PF00350">
    <property type="entry name" value="Dynamin_N"/>
    <property type="match status" value="1"/>
</dbReference>
<sequence length="962" mass="105543">MLIYWTGTWGSDIKWDGGIIRLVFFGPKPWHVTPPKTTLFHKREGSSKAGSSRFAGEDEERSPFTPPPAYMTVGSGSTSASATALMTSLNNDSGYGGSVAGDSSADLDGSAAWRAGLLEDRPTPLHTPTRTGEWNPAAEHERQVVANHVHQLLYNSNRTKLGRAISRTIETLKELQEMNRQWPAHYPSVQSAPQSPSDRPRISHTFSQIGHDGDEDAMTRPELRRAATTFGGDDLSESSVAAERRIPAGPRLMTPQIAQEFSILKLDLKLGALSQAELVHSLEKASIASLLDGKISQSIKHLLSLRDRIEDTSSKVLVTGDLNAGKSTFCNALLRRKVLPEDQQPCTSIFCEVLDARENGGIEEVHAVHKDAQYNRNDESTYDVYPLSELENIVIDNDKYMQCKVYVKDVRSIDESLLNNGVVDIALIDAPGLNSDSLKTTAVFARQEEIDVVVFVVSAANHFTLSAKEFILNAAHEKAYIFMVVNGFDQIRDKKRCERMILDQVGKLSPRTYKEAAELVHFVSSNAIPVAPAGALSQTGSGSGGGGGGGGGDGDPYDDDDDDLSSKGKGKEKEKIRDFENLEGALRRFVLEKRSRSKLAPARTYLLNLLADINGLATVNRDIAQAELQRVTDELAELEPAYENGKKQKAELTESVNNAIDESCDDVYNHTRSTLAETIAQVSEADLGVEYPGVFSAFQYAEDLKQAMLDQISTAVNGCEDYAREKTSQGVGFIQNIGLLHVGEDKFTPLNFRADLMFRRGRRHGLARQVDTEVDLWDFFDVAALWDHQEKMAGTGVAMTAVTVLGSRALGGFSWVDSALSAARVIGPNNMRRLFFPGVLAAAVIATAYILSSIPKTLPPRLSKKIEATLNEMDYVHSNANRISTEVRKILRLPANNLQSSLAQDIEDLARRKQQVAKVRQESEVASKYFANLFRESGENRRSIEDLDLDGPLPGAMGAFDP</sequence>